<dbReference type="GeneID" id="94848171"/>
<comment type="subunit">
    <text evidence="1">Component of the TIM23 complex.</text>
</comment>
<comment type="function">
    <text evidence="1">Essential component of the TIM23 complex, a complex that mediates the translocation of transit peptide-containing proteins across the mitochondrial inner membrane.</text>
</comment>
<keyword evidence="1" id="KW-0653">Protein transport</keyword>
<reference evidence="3" key="1">
    <citation type="submission" date="2016-10" db="EMBL/GenBank/DDBJ databases">
        <authorList>
            <person name="Benchimol M."/>
            <person name="Almeida L.G."/>
            <person name="Vasconcelos A.T."/>
            <person name="Perreira-Neves A."/>
            <person name="Rosa I.A."/>
            <person name="Tasca T."/>
            <person name="Bogo M.R."/>
            <person name="de Souza W."/>
        </authorList>
    </citation>
    <scope>NUCLEOTIDE SEQUENCE [LARGE SCALE GENOMIC DNA]</scope>
    <source>
        <strain evidence="3">K</strain>
    </source>
</reference>
<dbReference type="InterPro" id="IPR050365">
    <property type="entry name" value="TIM50"/>
</dbReference>
<comment type="subcellular location">
    <subcellularLocation>
        <location evidence="1">Mitochondrion inner membrane</location>
        <topology evidence="1">Single-pass membrane protein</topology>
    </subcellularLocation>
</comment>
<keyword evidence="1" id="KW-0811">Translocation</keyword>
<evidence type="ECO:0000313" key="4">
    <source>
        <dbReference type="Proteomes" id="UP000179807"/>
    </source>
</evidence>
<proteinExistence type="inferred from homology"/>
<dbReference type="GO" id="GO:0005744">
    <property type="term" value="C:TIM23 mitochondrial import inner membrane translocase complex"/>
    <property type="evidence" value="ECO:0007669"/>
    <property type="project" value="UniProtKB-UniRule"/>
</dbReference>
<dbReference type="InterPro" id="IPR004274">
    <property type="entry name" value="FCP1_dom"/>
</dbReference>
<dbReference type="Proteomes" id="UP000179807">
    <property type="component" value="Unassembled WGS sequence"/>
</dbReference>
<dbReference type="PANTHER" id="PTHR12210">
    <property type="entry name" value="DULLARD PROTEIN PHOSPHATASE"/>
    <property type="match status" value="1"/>
</dbReference>
<keyword evidence="1" id="KW-0496">Mitochondrion</keyword>
<dbReference type="CDD" id="cd07521">
    <property type="entry name" value="HAD_FCP1-like"/>
    <property type="match status" value="1"/>
</dbReference>
<dbReference type="AlphaFoldDB" id="A0A1J4J6J3"/>
<feature type="domain" description="FCP1 homology" evidence="2">
    <location>
        <begin position="80"/>
        <end position="237"/>
    </location>
</feature>
<dbReference type="EMBL" id="MLAK01001467">
    <property type="protein sequence ID" value="OHS92796.1"/>
    <property type="molecule type" value="Genomic_DNA"/>
</dbReference>
<evidence type="ECO:0000256" key="1">
    <source>
        <dbReference type="RuleBase" id="RU365079"/>
    </source>
</evidence>
<dbReference type="PROSITE" id="PS50969">
    <property type="entry name" value="FCP1"/>
    <property type="match status" value="1"/>
</dbReference>
<dbReference type="InterPro" id="IPR036412">
    <property type="entry name" value="HAD-like_sf"/>
</dbReference>
<evidence type="ECO:0000313" key="3">
    <source>
        <dbReference type="EMBL" id="OHS92796.1"/>
    </source>
</evidence>
<dbReference type="VEuPathDB" id="TrichDB:TRFO_40898"/>
<dbReference type="SUPFAM" id="SSF56784">
    <property type="entry name" value="HAD-like"/>
    <property type="match status" value="1"/>
</dbReference>
<dbReference type="Pfam" id="PF03031">
    <property type="entry name" value="NIF"/>
    <property type="match status" value="1"/>
</dbReference>
<keyword evidence="4" id="KW-1185">Reference proteome</keyword>
<dbReference type="RefSeq" id="XP_068345933.1">
    <property type="nucleotide sequence ID" value="XM_068513467.1"/>
</dbReference>
<comment type="similarity">
    <text evidence="1">Belongs to the TIM50 family.</text>
</comment>
<organism evidence="3 4">
    <name type="scientific">Tritrichomonas foetus</name>
    <dbReference type="NCBI Taxonomy" id="1144522"/>
    <lineage>
        <taxon>Eukaryota</taxon>
        <taxon>Metamonada</taxon>
        <taxon>Parabasalia</taxon>
        <taxon>Tritrichomonadida</taxon>
        <taxon>Tritrichomonadidae</taxon>
        <taxon>Tritrichomonas</taxon>
    </lineage>
</organism>
<dbReference type="OrthoDB" id="287041at2759"/>
<accession>A0A1J4J6J3</accession>
<dbReference type="Gene3D" id="3.40.50.1000">
    <property type="entry name" value="HAD superfamily/HAD-like"/>
    <property type="match status" value="1"/>
</dbReference>
<dbReference type="GO" id="GO:0015031">
    <property type="term" value="P:protein transport"/>
    <property type="evidence" value="ECO:0007669"/>
    <property type="project" value="UniProtKB-KW"/>
</dbReference>
<protein>
    <recommendedName>
        <fullName evidence="1">Mitochondrial import inner membrane translocase subunit TIM50</fullName>
    </recommendedName>
</protein>
<dbReference type="InterPro" id="IPR023214">
    <property type="entry name" value="HAD_sf"/>
</dbReference>
<comment type="caution">
    <text evidence="3">The sequence shown here is derived from an EMBL/GenBank/DDBJ whole genome shotgun (WGS) entry which is preliminary data.</text>
</comment>
<evidence type="ECO:0000259" key="2">
    <source>
        <dbReference type="PROSITE" id="PS50969"/>
    </source>
</evidence>
<sequence>MNPSLTSIRETNINKNFILLDSSGIQHIYITQMTPDYGSLLQHLSAHQNSTDIEYIEKVQNDVSEKFTDVIEKEEKDNNLNEKKYSIVFDLDNTLIYSTIIPTENTSFSVQCGPRNRKVYIQVRPGLQDFIRRISEIFDIYFFTVTHKDYSRQVIERIAPFVNENHCFYREDCIFKDGYEVKDLRLLNKPLSRTIMVDDIQGSCLLQPFNSIVIPPFYGDPNDDILQGELLPLLLESSKEDELLLNIRKYVEQLSPHLLLYYK</sequence>
<keyword evidence="1" id="KW-0813">Transport</keyword>
<keyword evidence="1" id="KW-0809">Transit peptide</keyword>
<dbReference type="SMART" id="SM00577">
    <property type="entry name" value="CPDc"/>
    <property type="match status" value="1"/>
</dbReference>
<gene>
    <name evidence="3" type="ORF">TRFO_40898</name>
</gene>
<name>A0A1J4J6J3_9EUKA</name>